<reference evidence="20 21" key="1">
    <citation type="journal article" date="2017" name="Nat. Commun.">
        <title>Genome assembly with in vitro proximity ligation data and whole-genome triplication in lettuce.</title>
        <authorList>
            <person name="Reyes-Chin-Wo S."/>
            <person name="Wang Z."/>
            <person name="Yang X."/>
            <person name="Kozik A."/>
            <person name="Arikit S."/>
            <person name="Song C."/>
            <person name="Xia L."/>
            <person name="Froenicke L."/>
            <person name="Lavelle D.O."/>
            <person name="Truco M.J."/>
            <person name="Xia R."/>
            <person name="Zhu S."/>
            <person name="Xu C."/>
            <person name="Xu H."/>
            <person name="Xu X."/>
            <person name="Cox K."/>
            <person name="Korf I."/>
            <person name="Meyers B.C."/>
            <person name="Michelmore R.W."/>
        </authorList>
    </citation>
    <scope>NUCLEOTIDE SEQUENCE [LARGE SCALE GENOMIC DNA]</scope>
    <source>
        <strain evidence="21">cv. Salinas</strain>
        <tissue evidence="20">Seedlings</tissue>
    </source>
</reference>
<feature type="repeat" description="ANK" evidence="15">
    <location>
        <begin position="620"/>
        <end position="652"/>
    </location>
</feature>
<keyword evidence="10 16" id="KW-1133">Transmembrane helix</keyword>
<evidence type="ECO:0000259" key="19">
    <source>
        <dbReference type="PROSITE" id="PS51490"/>
    </source>
</evidence>
<protein>
    <recommendedName>
        <fullName evidence="16">Potassium channel</fullName>
    </recommendedName>
</protein>
<dbReference type="InterPro" id="IPR000595">
    <property type="entry name" value="cNMP-bd_dom"/>
</dbReference>
<evidence type="ECO:0000313" key="21">
    <source>
        <dbReference type="Proteomes" id="UP000235145"/>
    </source>
</evidence>
<name>A0A9R1WHT0_LACSA</name>
<comment type="subcellular location">
    <subcellularLocation>
        <location evidence="1 16">Membrane</location>
        <topology evidence="1 16">Multi-pass membrane protein</topology>
    </subcellularLocation>
</comment>
<dbReference type="PROSITE" id="PS50042">
    <property type="entry name" value="CNMP_BINDING_3"/>
    <property type="match status" value="1"/>
</dbReference>
<dbReference type="AlphaFoldDB" id="A0A9R1WHT0"/>
<proteinExistence type="inferred from homology"/>
<dbReference type="InterPro" id="IPR018490">
    <property type="entry name" value="cNMP-bd_dom_sf"/>
</dbReference>
<evidence type="ECO:0000256" key="10">
    <source>
        <dbReference type="ARBA" id="ARBA00022989"/>
    </source>
</evidence>
<dbReference type="InterPro" id="IPR003938">
    <property type="entry name" value="K_chnl_volt-dep_EAG/ELK/ERG"/>
</dbReference>
<keyword evidence="4 16" id="KW-0633">Potassium transport</keyword>
<dbReference type="PRINTS" id="PR01415">
    <property type="entry name" value="ANKYRIN"/>
</dbReference>
<keyword evidence="7 16" id="KW-0631">Potassium channel</keyword>
<dbReference type="Proteomes" id="UP000235145">
    <property type="component" value="Unassembled WGS sequence"/>
</dbReference>
<feature type="transmembrane region" description="Helical" evidence="16">
    <location>
        <begin position="101"/>
        <end position="120"/>
    </location>
</feature>
<gene>
    <name evidence="20" type="ORF">LSAT_V11C200074730</name>
</gene>
<comment type="domain">
    <text evidence="16">The KHA domain (rich in hydrophobic and acidic residues) present in the C-terminal part is likely to be important for tetramerization.</text>
</comment>
<organism evidence="20 21">
    <name type="scientific">Lactuca sativa</name>
    <name type="common">Garden lettuce</name>
    <dbReference type="NCBI Taxonomy" id="4236"/>
    <lineage>
        <taxon>Eukaryota</taxon>
        <taxon>Viridiplantae</taxon>
        <taxon>Streptophyta</taxon>
        <taxon>Embryophyta</taxon>
        <taxon>Tracheophyta</taxon>
        <taxon>Spermatophyta</taxon>
        <taxon>Magnoliopsida</taxon>
        <taxon>eudicotyledons</taxon>
        <taxon>Gunneridae</taxon>
        <taxon>Pentapetalae</taxon>
        <taxon>asterids</taxon>
        <taxon>campanulids</taxon>
        <taxon>Asterales</taxon>
        <taxon>Asteraceae</taxon>
        <taxon>Cichorioideae</taxon>
        <taxon>Cichorieae</taxon>
        <taxon>Lactucinae</taxon>
        <taxon>Lactuca</taxon>
    </lineage>
</organism>
<keyword evidence="5 16" id="KW-0812">Transmembrane</keyword>
<feature type="repeat" description="ANK" evidence="15">
    <location>
        <begin position="653"/>
        <end position="685"/>
    </location>
</feature>
<evidence type="ECO:0000256" key="6">
    <source>
        <dbReference type="ARBA" id="ARBA00022737"/>
    </source>
</evidence>
<evidence type="ECO:0000256" key="13">
    <source>
        <dbReference type="ARBA" id="ARBA00023136"/>
    </source>
</evidence>
<feature type="region of interest" description="Disordered" evidence="17">
    <location>
        <begin position="1"/>
        <end position="30"/>
    </location>
</feature>
<dbReference type="Pfam" id="PF00520">
    <property type="entry name" value="Ion_trans"/>
    <property type="match status" value="1"/>
</dbReference>
<comment type="caution">
    <text evidence="20">The sequence shown here is derived from an EMBL/GenBank/DDBJ whole genome shotgun (WGS) entry which is preliminary data.</text>
</comment>
<evidence type="ECO:0000256" key="7">
    <source>
        <dbReference type="ARBA" id="ARBA00022826"/>
    </source>
</evidence>
<dbReference type="SMART" id="SM00248">
    <property type="entry name" value="ANK"/>
    <property type="match status" value="7"/>
</dbReference>
<dbReference type="PROSITE" id="PS51490">
    <property type="entry name" value="KHA"/>
    <property type="match status" value="1"/>
</dbReference>
<evidence type="ECO:0000259" key="18">
    <source>
        <dbReference type="PROSITE" id="PS50042"/>
    </source>
</evidence>
<dbReference type="Gene3D" id="1.10.287.70">
    <property type="match status" value="1"/>
</dbReference>
<feature type="compositionally biased region" description="Basic and acidic residues" evidence="17">
    <location>
        <begin position="1"/>
        <end position="19"/>
    </location>
</feature>
<dbReference type="InterPro" id="IPR036770">
    <property type="entry name" value="Ankyrin_rpt-contain_sf"/>
</dbReference>
<dbReference type="CDD" id="cd00038">
    <property type="entry name" value="CAP_ED"/>
    <property type="match status" value="1"/>
</dbReference>
<feature type="repeat" description="ANK" evidence="15">
    <location>
        <begin position="717"/>
        <end position="749"/>
    </location>
</feature>
<dbReference type="SMART" id="SM00100">
    <property type="entry name" value="cNMP"/>
    <property type="match status" value="1"/>
</dbReference>
<dbReference type="InterPro" id="IPR005821">
    <property type="entry name" value="Ion_trans_dom"/>
</dbReference>
<keyword evidence="9 16" id="KW-0630">Potassium</keyword>
<dbReference type="InterPro" id="IPR021789">
    <property type="entry name" value="KHA_dom"/>
</dbReference>
<evidence type="ECO:0000256" key="12">
    <source>
        <dbReference type="ARBA" id="ARBA00023065"/>
    </source>
</evidence>
<comment type="domain">
    <text evidence="16">The segment S4 is probably the voltage-sensor and is characterized by a series of positively charged amino acids. The pore-forming region H5 is enclosed by the transmembrane segments S5 and S6 in the Shaker-type (1P/6TM) and contains the GYGD signature motif which seems to be involved in potassium selectivity.</text>
</comment>
<evidence type="ECO:0000256" key="9">
    <source>
        <dbReference type="ARBA" id="ARBA00022958"/>
    </source>
</evidence>
<dbReference type="PANTHER" id="PTHR45743">
    <property type="entry name" value="POTASSIUM CHANNEL AKT1"/>
    <property type="match status" value="1"/>
</dbReference>
<dbReference type="Gene3D" id="1.25.40.20">
    <property type="entry name" value="Ankyrin repeat-containing domain"/>
    <property type="match status" value="2"/>
</dbReference>
<evidence type="ECO:0000256" key="14">
    <source>
        <dbReference type="ARBA" id="ARBA00023303"/>
    </source>
</evidence>
<keyword evidence="13 16" id="KW-0472">Membrane</keyword>
<keyword evidence="8 16" id="KW-0851">Voltage-gated channel</keyword>
<dbReference type="InterPro" id="IPR002110">
    <property type="entry name" value="Ankyrin_rpt"/>
</dbReference>
<dbReference type="Gene3D" id="2.60.120.10">
    <property type="entry name" value="Jelly Rolls"/>
    <property type="match status" value="1"/>
</dbReference>
<dbReference type="EMBL" id="NBSK02000002">
    <property type="protein sequence ID" value="KAJ0222701.1"/>
    <property type="molecule type" value="Genomic_DNA"/>
</dbReference>
<feature type="transmembrane region" description="Helical" evidence="16">
    <location>
        <begin position="231"/>
        <end position="253"/>
    </location>
</feature>
<comment type="subunit">
    <text evidence="16">The potassium channel is composed of a homo- or heterotetrameric complex of pore-forming subunits.</text>
</comment>
<dbReference type="GO" id="GO:0034702">
    <property type="term" value="C:monoatomic ion channel complex"/>
    <property type="evidence" value="ECO:0007669"/>
    <property type="project" value="UniProtKB-KW"/>
</dbReference>
<dbReference type="InterPro" id="IPR014710">
    <property type="entry name" value="RmlC-like_jellyroll"/>
</dbReference>
<evidence type="ECO:0000256" key="4">
    <source>
        <dbReference type="ARBA" id="ARBA00022538"/>
    </source>
</evidence>
<evidence type="ECO:0000256" key="17">
    <source>
        <dbReference type="SAM" id="MobiDB-lite"/>
    </source>
</evidence>
<keyword evidence="14 16" id="KW-0407">Ion channel</keyword>
<evidence type="ECO:0000313" key="20">
    <source>
        <dbReference type="EMBL" id="KAJ0222701.1"/>
    </source>
</evidence>
<comment type="function">
    <text evidence="16">Potassium channel.</text>
</comment>
<dbReference type="SUPFAM" id="SSF51206">
    <property type="entry name" value="cAMP-binding domain-like"/>
    <property type="match status" value="2"/>
</dbReference>
<feature type="domain" description="Cyclic nucleotide-binding" evidence="18">
    <location>
        <begin position="443"/>
        <end position="563"/>
    </location>
</feature>
<evidence type="ECO:0000256" key="5">
    <source>
        <dbReference type="ARBA" id="ARBA00022692"/>
    </source>
</evidence>
<keyword evidence="11 15" id="KW-0040">ANK repeat</keyword>
<evidence type="ECO:0000256" key="16">
    <source>
        <dbReference type="RuleBase" id="RU369015"/>
    </source>
</evidence>
<keyword evidence="12 16" id="KW-0406">Ion transport</keyword>
<dbReference type="Gene3D" id="1.10.287.630">
    <property type="entry name" value="Helix hairpin bin"/>
    <property type="match status" value="1"/>
</dbReference>
<dbReference type="Pfam" id="PF00027">
    <property type="entry name" value="cNMP_binding"/>
    <property type="match status" value="1"/>
</dbReference>
<feature type="transmembrane region" description="Helical" evidence="16">
    <location>
        <begin position="285"/>
        <end position="304"/>
    </location>
</feature>
<evidence type="ECO:0000256" key="1">
    <source>
        <dbReference type="ARBA" id="ARBA00004141"/>
    </source>
</evidence>
<keyword evidence="21" id="KW-1185">Reference proteome</keyword>
<dbReference type="GO" id="GO:0005249">
    <property type="term" value="F:voltage-gated potassium channel activity"/>
    <property type="evidence" value="ECO:0007669"/>
    <property type="project" value="UniProtKB-UniRule"/>
</dbReference>
<evidence type="ECO:0000256" key="2">
    <source>
        <dbReference type="ARBA" id="ARBA00007929"/>
    </source>
</evidence>
<accession>A0A9R1WHT0</accession>
<dbReference type="FunFam" id="1.10.287.70:FF:000139">
    <property type="entry name" value="Potassium channel SKOR"/>
    <property type="match status" value="1"/>
</dbReference>
<feature type="transmembrane region" description="Helical" evidence="16">
    <location>
        <begin position="126"/>
        <end position="148"/>
    </location>
</feature>
<dbReference type="SUPFAM" id="SSF81324">
    <property type="entry name" value="Voltage-gated potassium channels"/>
    <property type="match status" value="1"/>
</dbReference>
<evidence type="ECO:0000256" key="8">
    <source>
        <dbReference type="ARBA" id="ARBA00022882"/>
    </source>
</evidence>
<dbReference type="PANTHER" id="PTHR45743:SF34">
    <property type="entry name" value="POTASSIUM CHANNEL"/>
    <property type="match status" value="1"/>
</dbReference>
<dbReference type="PRINTS" id="PR01463">
    <property type="entry name" value="EAGCHANLFMLY"/>
</dbReference>
<dbReference type="SUPFAM" id="SSF48403">
    <property type="entry name" value="Ankyrin repeat"/>
    <property type="match status" value="1"/>
</dbReference>
<feature type="transmembrane region" description="Helical" evidence="16">
    <location>
        <begin position="316"/>
        <end position="341"/>
    </location>
</feature>
<dbReference type="PROSITE" id="PS50088">
    <property type="entry name" value="ANK_REPEAT"/>
    <property type="match status" value="3"/>
</dbReference>
<dbReference type="Pfam" id="PF12796">
    <property type="entry name" value="Ank_2"/>
    <property type="match status" value="2"/>
</dbReference>
<keyword evidence="6" id="KW-0677">Repeat</keyword>
<evidence type="ECO:0000256" key="15">
    <source>
        <dbReference type="PROSITE-ProRule" id="PRU00023"/>
    </source>
</evidence>
<dbReference type="PROSITE" id="PS50297">
    <property type="entry name" value="ANK_REP_REGION"/>
    <property type="match status" value="3"/>
</dbReference>
<feature type="domain" description="KHA" evidence="19">
    <location>
        <begin position="796"/>
        <end position="871"/>
    </location>
</feature>
<dbReference type="InterPro" id="IPR045319">
    <property type="entry name" value="KAT/AKT"/>
</dbReference>
<keyword evidence="3 16" id="KW-0813">Transport</keyword>
<dbReference type="Pfam" id="PF11834">
    <property type="entry name" value="KHA"/>
    <property type="match status" value="1"/>
</dbReference>
<comment type="caution">
    <text evidence="16">Lacks conserved residue(s) required for the propagation of feature annotation.</text>
</comment>
<sequence>MRSEIGRRTTVEEREDEKRRKTAAATEDDEVGDKEYEMVDVRDHGRFGIRRRSVFTLLAWDSGELDSTHRGFNFNRDTVIDGIKDLCIHPQNRWYRTWEKFILLWAIYSSFFTPMEFGFFRGLPNHFYLLDIFGQTAFFIDIVLLFFVPYRDTRTHKLIYNRNLIALRYLKSHFIFDLLACMPWDNIYTAFGKKEEVRYLLLIRLVRARKVLDFFSKLEKDIRVKYLFSRVLKLIAVELYCTHTAACIFYYLATTLPPNEEEYTWIGSLKLGDYSYSNFRHIDLWTRYITSLYFAIVTMATVGYGDIHAVNLREMIFVMVYVSFDMVLGAYLIGNMTALIVKGSNTERYRDRMADLLKYMDRNKLGKDIRNQIKDHMRLQYDSNYTDSAVIQDLPTSIRAKVYTKLNSNFLTSLYSIVLKKLSHDFLQISATLYKSYIEKVSLFKECSLEFINHIVTRVHEEFFLPGEVIMEQGIVVDQLYFVCHGNLEEVVIHEDGSEEIVSILKPHDSFGDVSIICNIAQLYTVRVLDLSRLLRIDKQSFSNILDIYFHDGRKILNNLLEGKQGDNHMKDMVTDIKIHIGMQEAELALRVNSSAYSGDLSHLKSLIRAGADPDRKDYDGRTPLHLAASKGHENITLFLIQQGVEVNVFDNFGNTPLFEAIKNGHDKIASLLVKHGASFKIEDAGSFLCSSVSRGDIDFIRRVLSNGVDPNSKDYDFRTPLHVATSQGSYVIAKMLVEAGANVLSKDRWGNTPVDEARLSGNKILMKLLEERKSFQMSEFPSCSQETRDKMSRKKCTVYAFQPWEIKDERKYGVVLWVPDTIDELMKTAAEHLKLELSTGFCIVTEDVGKILDVNMITDGQKIYLITIDT</sequence>
<comment type="similarity">
    <text evidence="2 16">Belongs to the potassium channel family. Plant (TC 1.A.1.4) subfamily.</text>
</comment>
<evidence type="ECO:0000256" key="11">
    <source>
        <dbReference type="ARBA" id="ARBA00023043"/>
    </source>
</evidence>
<evidence type="ECO:0000256" key="3">
    <source>
        <dbReference type="ARBA" id="ARBA00022448"/>
    </source>
</evidence>
<dbReference type="FunFam" id="2.60.120.10:FF:000074">
    <property type="entry name" value="Potassium channel KAT2"/>
    <property type="match status" value="1"/>
</dbReference>